<dbReference type="Proteomes" id="UP001295469">
    <property type="component" value="Chromosome C08"/>
</dbReference>
<sequence length="38" mass="4178">NINWRCGVSNPVPLACKASALPFELHPQVIIYDNGLNL</sequence>
<protein>
    <submittedName>
        <fullName evidence="1">(rape) hypothetical protein</fullName>
    </submittedName>
</protein>
<reference evidence="1" key="1">
    <citation type="submission" date="2021-01" db="EMBL/GenBank/DDBJ databases">
        <authorList>
            <consortium name="Genoscope - CEA"/>
            <person name="William W."/>
        </authorList>
    </citation>
    <scope>NUCLEOTIDE SEQUENCE</scope>
</reference>
<dbReference type="EMBL" id="HG994372">
    <property type="protein sequence ID" value="CAF2113671.1"/>
    <property type="molecule type" value="Genomic_DNA"/>
</dbReference>
<dbReference type="AlphaFoldDB" id="A0A816UVI1"/>
<organism evidence="1">
    <name type="scientific">Brassica napus</name>
    <name type="common">Rape</name>
    <dbReference type="NCBI Taxonomy" id="3708"/>
    <lineage>
        <taxon>Eukaryota</taxon>
        <taxon>Viridiplantae</taxon>
        <taxon>Streptophyta</taxon>
        <taxon>Embryophyta</taxon>
        <taxon>Tracheophyta</taxon>
        <taxon>Spermatophyta</taxon>
        <taxon>Magnoliopsida</taxon>
        <taxon>eudicotyledons</taxon>
        <taxon>Gunneridae</taxon>
        <taxon>Pentapetalae</taxon>
        <taxon>rosids</taxon>
        <taxon>malvids</taxon>
        <taxon>Brassicales</taxon>
        <taxon>Brassicaceae</taxon>
        <taxon>Brassiceae</taxon>
        <taxon>Brassica</taxon>
    </lineage>
</organism>
<accession>A0A816UVI1</accession>
<gene>
    <name evidence="1" type="ORF">DARMORV10_C08P37720.1</name>
</gene>
<feature type="non-terminal residue" evidence="1">
    <location>
        <position position="1"/>
    </location>
</feature>
<name>A0A816UVI1_BRANA</name>
<proteinExistence type="predicted"/>
<evidence type="ECO:0000313" key="1">
    <source>
        <dbReference type="EMBL" id="CAF2113671.1"/>
    </source>
</evidence>